<name>L1JWK3_GUITC</name>
<evidence type="ECO:0000256" key="7">
    <source>
        <dbReference type="ARBA" id="ARBA00023128"/>
    </source>
</evidence>
<dbReference type="GeneID" id="17309358"/>
<keyword evidence="6" id="KW-0249">Electron transport</keyword>
<reference evidence="9 11" key="1">
    <citation type="journal article" date="2012" name="Nature">
        <title>Algal genomes reveal evolutionary mosaicism and the fate of nucleomorphs.</title>
        <authorList>
            <consortium name="DOE Joint Genome Institute"/>
            <person name="Curtis B.A."/>
            <person name="Tanifuji G."/>
            <person name="Burki F."/>
            <person name="Gruber A."/>
            <person name="Irimia M."/>
            <person name="Maruyama S."/>
            <person name="Arias M.C."/>
            <person name="Ball S.G."/>
            <person name="Gile G.H."/>
            <person name="Hirakawa Y."/>
            <person name="Hopkins J.F."/>
            <person name="Kuo A."/>
            <person name="Rensing S.A."/>
            <person name="Schmutz J."/>
            <person name="Symeonidi A."/>
            <person name="Elias M."/>
            <person name="Eveleigh R.J."/>
            <person name="Herman E.K."/>
            <person name="Klute M.J."/>
            <person name="Nakayama T."/>
            <person name="Obornik M."/>
            <person name="Reyes-Prieto A."/>
            <person name="Armbrust E.V."/>
            <person name="Aves S.J."/>
            <person name="Beiko R.G."/>
            <person name="Coutinho P."/>
            <person name="Dacks J.B."/>
            <person name="Durnford D.G."/>
            <person name="Fast N.M."/>
            <person name="Green B.R."/>
            <person name="Grisdale C.J."/>
            <person name="Hempel F."/>
            <person name="Henrissat B."/>
            <person name="Hoppner M.P."/>
            <person name="Ishida K."/>
            <person name="Kim E."/>
            <person name="Koreny L."/>
            <person name="Kroth P.G."/>
            <person name="Liu Y."/>
            <person name="Malik S.B."/>
            <person name="Maier U.G."/>
            <person name="McRose D."/>
            <person name="Mock T."/>
            <person name="Neilson J.A."/>
            <person name="Onodera N.T."/>
            <person name="Poole A.M."/>
            <person name="Pritham E.J."/>
            <person name="Richards T.A."/>
            <person name="Rocap G."/>
            <person name="Roy S.W."/>
            <person name="Sarai C."/>
            <person name="Schaack S."/>
            <person name="Shirato S."/>
            <person name="Slamovits C.H."/>
            <person name="Spencer D.F."/>
            <person name="Suzuki S."/>
            <person name="Worden A.Z."/>
            <person name="Zauner S."/>
            <person name="Barry K."/>
            <person name="Bell C."/>
            <person name="Bharti A.K."/>
            <person name="Crow J.A."/>
            <person name="Grimwood J."/>
            <person name="Kramer R."/>
            <person name="Lindquist E."/>
            <person name="Lucas S."/>
            <person name="Salamov A."/>
            <person name="McFadden G.I."/>
            <person name="Lane C.E."/>
            <person name="Keeling P.J."/>
            <person name="Gray M.W."/>
            <person name="Grigoriev I.V."/>
            <person name="Archibald J.M."/>
        </authorList>
    </citation>
    <scope>NUCLEOTIDE SEQUENCE</scope>
    <source>
        <strain evidence="9 11">CCMP2712</strain>
    </source>
</reference>
<dbReference type="InterPro" id="IPR016488">
    <property type="entry name" value="NADH_Ub_cplx-1_asu_su-6"/>
</dbReference>
<comment type="similarity">
    <text evidence="2">Belongs to the complex I LYR family.</text>
</comment>
<evidence type="ECO:0000313" key="10">
    <source>
        <dbReference type="EnsemblProtists" id="EKX52585"/>
    </source>
</evidence>
<evidence type="ECO:0000256" key="3">
    <source>
        <dbReference type="ARBA" id="ARBA00022448"/>
    </source>
</evidence>
<evidence type="ECO:0000256" key="5">
    <source>
        <dbReference type="ARBA" id="ARBA00022792"/>
    </source>
</evidence>
<dbReference type="PANTHER" id="PTHR12964">
    <property type="entry name" value="NADH-UBIQUINONE OXIDOREDUCTASE B14 SUBUNIT"/>
    <property type="match status" value="1"/>
</dbReference>
<reference evidence="10" key="3">
    <citation type="submission" date="2015-06" db="UniProtKB">
        <authorList>
            <consortium name="EnsemblProtists"/>
        </authorList>
    </citation>
    <scope>IDENTIFICATION</scope>
</reference>
<proteinExistence type="inferred from homology"/>
<gene>
    <name evidence="9" type="ORF">GUITHDRAFT_150588</name>
</gene>
<dbReference type="HOGENOM" id="CLU_1838997_0_0_1"/>
<organism evidence="9">
    <name type="scientific">Guillardia theta (strain CCMP2712)</name>
    <name type="common">Cryptophyte</name>
    <dbReference type="NCBI Taxonomy" id="905079"/>
    <lineage>
        <taxon>Eukaryota</taxon>
        <taxon>Cryptophyceae</taxon>
        <taxon>Pyrenomonadales</taxon>
        <taxon>Geminigeraceae</taxon>
        <taxon>Guillardia</taxon>
    </lineage>
</organism>
<evidence type="ECO:0000256" key="1">
    <source>
        <dbReference type="ARBA" id="ARBA00004443"/>
    </source>
</evidence>
<keyword evidence="11" id="KW-1185">Reference proteome</keyword>
<dbReference type="PANTHER" id="PTHR12964:SF0">
    <property type="entry name" value="NADH DEHYDROGENASE [UBIQUINONE] 1 ALPHA SUBCOMPLEX SUBUNIT 6"/>
    <property type="match status" value="1"/>
</dbReference>
<protein>
    <submittedName>
        <fullName evidence="9 10">Uncharacterized protein</fullName>
    </submittedName>
</protein>
<keyword evidence="7" id="KW-0496">Mitochondrion</keyword>
<accession>L1JWK3</accession>
<dbReference type="AlphaFoldDB" id="L1JWK3"/>
<keyword evidence="5" id="KW-0999">Mitochondrion inner membrane</keyword>
<dbReference type="RefSeq" id="XP_005839565.1">
    <property type="nucleotide sequence ID" value="XM_005839508.1"/>
</dbReference>
<evidence type="ECO:0000313" key="9">
    <source>
        <dbReference type="EMBL" id="EKX52585.1"/>
    </source>
</evidence>
<dbReference type="Proteomes" id="UP000011087">
    <property type="component" value="Unassembled WGS sequence"/>
</dbReference>
<evidence type="ECO:0000256" key="6">
    <source>
        <dbReference type="ARBA" id="ARBA00022982"/>
    </source>
</evidence>
<dbReference type="GO" id="GO:0005743">
    <property type="term" value="C:mitochondrial inner membrane"/>
    <property type="evidence" value="ECO:0007669"/>
    <property type="project" value="UniProtKB-SubCell"/>
</dbReference>
<keyword evidence="4" id="KW-0679">Respiratory chain</keyword>
<keyword evidence="8" id="KW-0472">Membrane</keyword>
<comment type="subcellular location">
    <subcellularLocation>
        <location evidence="1">Mitochondrion inner membrane</location>
        <topology evidence="1">Peripheral membrane protein</topology>
        <orientation evidence="1">Matrix side</orientation>
    </subcellularLocation>
</comment>
<dbReference type="KEGG" id="gtt:GUITHDRAFT_150588"/>
<keyword evidence="3" id="KW-0813">Transport</keyword>
<evidence type="ECO:0000256" key="2">
    <source>
        <dbReference type="ARBA" id="ARBA00009508"/>
    </source>
</evidence>
<dbReference type="EMBL" id="JH992972">
    <property type="protein sequence ID" value="EKX52585.1"/>
    <property type="molecule type" value="Genomic_DNA"/>
</dbReference>
<dbReference type="PaxDb" id="55529-EKX52585"/>
<reference evidence="11" key="2">
    <citation type="submission" date="2012-11" db="EMBL/GenBank/DDBJ databases">
        <authorList>
            <person name="Kuo A."/>
            <person name="Curtis B.A."/>
            <person name="Tanifuji G."/>
            <person name="Burki F."/>
            <person name="Gruber A."/>
            <person name="Irimia M."/>
            <person name="Maruyama S."/>
            <person name="Arias M.C."/>
            <person name="Ball S.G."/>
            <person name="Gile G.H."/>
            <person name="Hirakawa Y."/>
            <person name="Hopkins J.F."/>
            <person name="Rensing S.A."/>
            <person name="Schmutz J."/>
            <person name="Symeonidi A."/>
            <person name="Elias M."/>
            <person name="Eveleigh R.J."/>
            <person name="Herman E.K."/>
            <person name="Klute M.J."/>
            <person name="Nakayama T."/>
            <person name="Obornik M."/>
            <person name="Reyes-Prieto A."/>
            <person name="Armbrust E.V."/>
            <person name="Aves S.J."/>
            <person name="Beiko R.G."/>
            <person name="Coutinho P."/>
            <person name="Dacks J.B."/>
            <person name="Durnford D.G."/>
            <person name="Fast N.M."/>
            <person name="Green B.R."/>
            <person name="Grisdale C."/>
            <person name="Hempe F."/>
            <person name="Henrissat B."/>
            <person name="Hoppner M.P."/>
            <person name="Ishida K.-I."/>
            <person name="Kim E."/>
            <person name="Koreny L."/>
            <person name="Kroth P.G."/>
            <person name="Liu Y."/>
            <person name="Malik S.-B."/>
            <person name="Maier U.G."/>
            <person name="McRose D."/>
            <person name="Mock T."/>
            <person name="Neilson J.A."/>
            <person name="Onodera N.T."/>
            <person name="Poole A.M."/>
            <person name="Pritham E.J."/>
            <person name="Richards T.A."/>
            <person name="Rocap G."/>
            <person name="Roy S.W."/>
            <person name="Sarai C."/>
            <person name="Schaack S."/>
            <person name="Shirato S."/>
            <person name="Slamovits C.H."/>
            <person name="Spencer D.F."/>
            <person name="Suzuki S."/>
            <person name="Worden A.Z."/>
            <person name="Zauner S."/>
            <person name="Barry K."/>
            <person name="Bell C."/>
            <person name="Bharti A.K."/>
            <person name="Crow J.A."/>
            <person name="Grimwood J."/>
            <person name="Kramer R."/>
            <person name="Lindquist E."/>
            <person name="Lucas S."/>
            <person name="Salamov A."/>
            <person name="McFadden G.I."/>
            <person name="Lane C.E."/>
            <person name="Keeling P.J."/>
            <person name="Gray M.W."/>
            <person name="Grigoriev I.V."/>
            <person name="Archibald J.M."/>
        </authorList>
    </citation>
    <scope>NUCLEOTIDE SEQUENCE</scope>
    <source>
        <strain evidence="11">CCMP2712</strain>
    </source>
</reference>
<dbReference type="EnsemblProtists" id="EKX52585">
    <property type="protein sequence ID" value="EKX52585"/>
    <property type="gene ID" value="GUITHDRAFT_150588"/>
</dbReference>
<dbReference type="GO" id="GO:0006979">
    <property type="term" value="P:response to oxidative stress"/>
    <property type="evidence" value="ECO:0007669"/>
    <property type="project" value="TreeGrafter"/>
</dbReference>
<dbReference type="InterPro" id="IPR045299">
    <property type="entry name" value="Complex1_LYR_NDUFA6_LYRM6"/>
</dbReference>
<evidence type="ECO:0000313" key="11">
    <source>
        <dbReference type="Proteomes" id="UP000011087"/>
    </source>
</evidence>
<dbReference type="GO" id="GO:0045271">
    <property type="term" value="C:respiratory chain complex I"/>
    <property type="evidence" value="ECO:0007669"/>
    <property type="project" value="InterPro"/>
</dbReference>
<evidence type="ECO:0000256" key="8">
    <source>
        <dbReference type="ARBA" id="ARBA00023136"/>
    </source>
</evidence>
<evidence type="ECO:0000256" key="4">
    <source>
        <dbReference type="ARBA" id="ARBA00022660"/>
    </source>
</evidence>
<dbReference type="CDD" id="cd20266">
    <property type="entry name" value="Complex1_LYR_NDUFA6_LYRM6"/>
    <property type="match status" value="1"/>
</dbReference>
<sequence>MSGAPKLSTTLAISARQTMQKESVYHSTLLLFRHVQKSIPELLKLYGIDADPKKVRGNIKAEFRKFGKEPLENGVSNMLVNKGQMELDEAKAQWKTRTHILKYVYDIVSEPHLARSKLQKTPLSARYKNLAPEDLEFLNS</sequence>
<dbReference type="OrthoDB" id="14535at2759"/>